<keyword evidence="5" id="KW-0677">Repeat</keyword>
<evidence type="ECO:0000256" key="1">
    <source>
        <dbReference type="ARBA" id="ARBA00004141"/>
    </source>
</evidence>
<keyword evidence="9 10" id="KW-0472">Membrane</keyword>
<dbReference type="RefSeq" id="XP_002778262.1">
    <property type="nucleotide sequence ID" value="XM_002778216.1"/>
</dbReference>
<gene>
    <name evidence="14" type="ORF">Pmar_PMAR007053</name>
</gene>
<keyword evidence="6 11" id="KW-0547">Nucleotide-binding</keyword>
<protein>
    <submittedName>
        <fullName evidence="14">Casein kinase, putative</fullName>
    </submittedName>
</protein>
<dbReference type="Proteomes" id="UP000007800">
    <property type="component" value="Unassembled WGS sequence"/>
</dbReference>
<evidence type="ECO:0000256" key="6">
    <source>
        <dbReference type="ARBA" id="ARBA00022741"/>
    </source>
</evidence>
<feature type="repeat" description="Solcar" evidence="10">
    <location>
        <begin position="372"/>
        <end position="450"/>
    </location>
</feature>
<evidence type="ECO:0000256" key="4">
    <source>
        <dbReference type="ARBA" id="ARBA00022692"/>
    </source>
</evidence>
<dbReference type="Pfam" id="PF00069">
    <property type="entry name" value="Pkinase"/>
    <property type="match status" value="1"/>
</dbReference>
<accession>C5KZM9</accession>
<dbReference type="PANTHER" id="PTHR45618">
    <property type="entry name" value="MITOCHONDRIAL DICARBOXYLATE CARRIER-RELATED"/>
    <property type="match status" value="1"/>
</dbReference>
<dbReference type="Gene3D" id="3.30.200.20">
    <property type="entry name" value="Phosphorylase Kinase, domain 1"/>
    <property type="match status" value="1"/>
</dbReference>
<name>C5KZM9_PERM5</name>
<evidence type="ECO:0000313" key="14">
    <source>
        <dbReference type="EMBL" id="EER10057.1"/>
    </source>
</evidence>
<dbReference type="PROSITE" id="PS00108">
    <property type="entry name" value="PROTEIN_KINASE_ST"/>
    <property type="match status" value="1"/>
</dbReference>
<keyword evidence="14" id="KW-0418">Kinase</keyword>
<evidence type="ECO:0000256" key="5">
    <source>
        <dbReference type="ARBA" id="ARBA00022737"/>
    </source>
</evidence>
<evidence type="ECO:0000256" key="8">
    <source>
        <dbReference type="ARBA" id="ARBA00022989"/>
    </source>
</evidence>
<dbReference type="EMBL" id="GG677899">
    <property type="protein sequence ID" value="EER10057.1"/>
    <property type="molecule type" value="Genomic_DNA"/>
</dbReference>
<evidence type="ECO:0000313" key="15">
    <source>
        <dbReference type="Proteomes" id="UP000007800"/>
    </source>
</evidence>
<comment type="subcellular location">
    <subcellularLocation>
        <location evidence="1">Membrane</location>
        <topology evidence="1">Multi-pass membrane protein</topology>
    </subcellularLocation>
</comment>
<evidence type="ECO:0000256" key="9">
    <source>
        <dbReference type="ARBA" id="ARBA00023136"/>
    </source>
</evidence>
<evidence type="ECO:0000256" key="2">
    <source>
        <dbReference type="ARBA" id="ARBA00006375"/>
    </source>
</evidence>
<dbReference type="Pfam" id="PF00153">
    <property type="entry name" value="Mito_carr"/>
    <property type="match status" value="3"/>
</dbReference>
<proteinExistence type="inferred from homology"/>
<dbReference type="Gene3D" id="1.10.510.10">
    <property type="entry name" value="Transferase(Phosphotransferase) domain 1"/>
    <property type="match status" value="2"/>
</dbReference>
<evidence type="ECO:0000256" key="10">
    <source>
        <dbReference type="PROSITE-ProRule" id="PRU00282"/>
    </source>
</evidence>
<evidence type="ECO:0000259" key="13">
    <source>
        <dbReference type="PROSITE" id="PS50011"/>
    </source>
</evidence>
<sequence>MVVLNDDLDNSPNTANESVIPDEHNYDHQFLGFTSFIVCIRYCFRVEPKSPESVVSSPRLVEATTWAIKLQRAIAATITSSAEDKVVKLSLNDDQGLQLIEPTHCPVPLWGSSVLAQVLGILPDRPSKGFLRSAMRGLSQSPLPAETRVGGLYALGRKLGSGSFGEIFLAVNVQTGEEVAAKLESVKSKHPQLLYEAKLLKHLQGGPGIANVHYCDVEGEYNVLIMDVLGPSLEDLFNTCNRKFTLKTSLMLGDQMLHRIEYLHSKNFIHRDMKPDNFLIGRGKKAGTVFLIDFGLAKKALRFEDRPDYAYIRRIFKDLFMRQGFQNDGIFDWMQLNNSGNSRGVRMTNQGSMVAALGVVDKRGLVEPRRRNHTREDGTGMAIGGEGEPTQRIQGTSMQMDDKLIECIKRVGVYQNEGTSGLYKGFSAALVRQGLYRGLVFALYEPLRDETCKLLGEDKSSASLKVKILAGGVGGILGSALINPVDVIKVRMQGDLKLGAERRYRNVFDGLFKMYKSEGMRGISVGVIPNMQRAFLVNAAELATYDQCKEEIVKIFGDNTFSYFVSSMIAGLVAAVVSTPVDVAKTRLMNQDLTKGRVYRGLTDCLLKTVKSEGLFAVYKGFIPNWILDKLSGRNSEKGIFFQENY</sequence>
<feature type="repeat" description="Solcar" evidence="10">
    <location>
        <begin position="462"/>
        <end position="551"/>
    </location>
</feature>
<dbReference type="PROSITE" id="PS00107">
    <property type="entry name" value="PROTEIN_KINASE_ATP"/>
    <property type="match status" value="1"/>
</dbReference>
<dbReference type="GeneID" id="9038335"/>
<dbReference type="InterPro" id="IPR008271">
    <property type="entry name" value="Ser/Thr_kinase_AS"/>
</dbReference>
<reference evidence="14 15" key="1">
    <citation type="submission" date="2008-07" db="EMBL/GenBank/DDBJ databases">
        <authorList>
            <person name="El-Sayed N."/>
            <person name="Caler E."/>
            <person name="Inman J."/>
            <person name="Amedeo P."/>
            <person name="Hass B."/>
            <person name="Wortman J."/>
        </authorList>
    </citation>
    <scope>NUCLEOTIDE SEQUENCE [LARGE SCALE GENOMIC DNA]</scope>
    <source>
        <strain evidence="15">ATCC 50983 / TXsc</strain>
    </source>
</reference>
<keyword evidence="3" id="KW-0813">Transport</keyword>
<dbReference type="InterPro" id="IPR018108">
    <property type="entry name" value="MCP_transmembrane"/>
</dbReference>
<dbReference type="InParanoid" id="C5KZM9"/>
<evidence type="ECO:0000256" key="7">
    <source>
        <dbReference type="ARBA" id="ARBA00022840"/>
    </source>
</evidence>
<evidence type="ECO:0000256" key="12">
    <source>
        <dbReference type="SAM" id="MobiDB-lite"/>
    </source>
</evidence>
<dbReference type="SUPFAM" id="SSF103506">
    <property type="entry name" value="Mitochondrial carrier"/>
    <property type="match status" value="1"/>
</dbReference>
<dbReference type="InterPro" id="IPR050391">
    <property type="entry name" value="Mito_Metabolite_Transporter"/>
</dbReference>
<dbReference type="Gene3D" id="1.50.40.10">
    <property type="entry name" value="Mitochondrial carrier domain"/>
    <property type="match status" value="1"/>
</dbReference>
<feature type="binding site" evidence="11">
    <location>
        <position position="182"/>
    </location>
    <ligand>
        <name>ATP</name>
        <dbReference type="ChEBI" id="CHEBI:30616"/>
    </ligand>
</feature>
<feature type="domain" description="Protein kinase" evidence="13">
    <location>
        <begin position="153"/>
        <end position="482"/>
    </location>
</feature>
<comment type="similarity">
    <text evidence="2">Belongs to the mitochondrial carrier (TC 2.A.29) family.</text>
</comment>
<keyword evidence="8" id="KW-1133">Transmembrane helix</keyword>
<dbReference type="GO" id="GO:0016020">
    <property type="term" value="C:membrane"/>
    <property type="evidence" value="ECO:0007669"/>
    <property type="project" value="UniProtKB-SubCell"/>
</dbReference>
<dbReference type="InterPro" id="IPR023395">
    <property type="entry name" value="MCP_dom_sf"/>
</dbReference>
<evidence type="ECO:0000256" key="3">
    <source>
        <dbReference type="ARBA" id="ARBA00022448"/>
    </source>
</evidence>
<dbReference type="PROSITE" id="PS50920">
    <property type="entry name" value="SOLCAR"/>
    <property type="match status" value="3"/>
</dbReference>
<dbReference type="AlphaFoldDB" id="C5KZM9"/>
<keyword evidence="7 11" id="KW-0067">ATP-binding</keyword>
<dbReference type="InterPro" id="IPR000719">
    <property type="entry name" value="Prot_kinase_dom"/>
</dbReference>
<feature type="region of interest" description="Disordered" evidence="12">
    <location>
        <begin position="372"/>
        <end position="393"/>
    </location>
</feature>
<dbReference type="SMART" id="SM00220">
    <property type="entry name" value="S_TKc"/>
    <property type="match status" value="1"/>
</dbReference>
<feature type="repeat" description="Solcar" evidence="10">
    <location>
        <begin position="558"/>
        <end position="646"/>
    </location>
</feature>
<evidence type="ECO:0000256" key="11">
    <source>
        <dbReference type="PROSITE-ProRule" id="PRU10141"/>
    </source>
</evidence>
<dbReference type="InterPro" id="IPR017441">
    <property type="entry name" value="Protein_kinase_ATP_BS"/>
</dbReference>
<dbReference type="PROSITE" id="PS50011">
    <property type="entry name" value="PROTEIN_KINASE_DOM"/>
    <property type="match status" value="1"/>
</dbReference>
<keyword evidence="14" id="KW-0808">Transferase</keyword>
<dbReference type="GO" id="GO:0004672">
    <property type="term" value="F:protein kinase activity"/>
    <property type="evidence" value="ECO:0007669"/>
    <property type="project" value="InterPro"/>
</dbReference>
<dbReference type="SUPFAM" id="SSF56112">
    <property type="entry name" value="Protein kinase-like (PK-like)"/>
    <property type="match status" value="1"/>
</dbReference>
<keyword evidence="4 10" id="KW-0812">Transmembrane</keyword>
<dbReference type="GO" id="GO:0005524">
    <property type="term" value="F:ATP binding"/>
    <property type="evidence" value="ECO:0007669"/>
    <property type="project" value="UniProtKB-UniRule"/>
</dbReference>
<dbReference type="OrthoDB" id="448427at2759"/>
<organism evidence="15">
    <name type="scientific">Perkinsus marinus (strain ATCC 50983 / TXsc)</name>
    <dbReference type="NCBI Taxonomy" id="423536"/>
    <lineage>
        <taxon>Eukaryota</taxon>
        <taxon>Sar</taxon>
        <taxon>Alveolata</taxon>
        <taxon>Perkinsozoa</taxon>
        <taxon>Perkinsea</taxon>
        <taxon>Perkinsida</taxon>
        <taxon>Perkinsidae</taxon>
        <taxon>Perkinsus</taxon>
    </lineage>
</organism>
<keyword evidence="15" id="KW-1185">Reference proteome</keyword>
<dbReference type="InterPro" id="IPR011009">
    <property type="entry name" value="Kinase-like_dom_sf"/>
</dbReference>